<dbReference type="HOGENOM" id="CLU_893382_0_0_1"/>
<evidence type="ECO:0000313" key="3">
    <source>
        <dbReference type="Proteomes" id="UP000030106"/>
    </source>
</evidence>
<comment type="caution">
    <text evidence="2">The sequence shown here is derived from an EMBL/GenBank/DDBJ whole genome shotgun (WGS) entry which is preliminary data.</text>
</comment>
<proteinExistence type="predicted"/>
<keyword evidence="1" id="KW-0732">Signal</keyword>
<dbReference type="NCBIfam" id="NF041532">
    <property type="entry name" value="HprT"/>
    <property type="match status" value="1"/>
</dbReference>
<dbReference type="PROSITE" id="PS51257">
    <property type="entry name" value="PROKAR_LIPOPROTEIN"/>
    <property type="match status" value="1"/>
</dbReference>
<evidence type="ECO:0000313" key="2">
    <source>
        <dbReference type="EMBL" id="KGQ13825.1"/>
    </source>
</evidence>
<evidence type="ECO:0000256" key="1">
    <source>
        <dbReference type="SAM" id="SignalP"/>
    </source>
</evidence>
<reference evidence="2 3" key="1">
    <citation type="submission" date="2012-10" db="EMBL/GenBank/DDBJ databases">
        <title>Genome sequencing and analysis of entomopathogenic fungi Beauveria bassiana D1-5.</title>
        <authorList>
            <person name="Li Q."/>
            <person name="Wang L."/>
            <person name="Zhang Z."/>
            <person name="Wang Q."/>
            <person name="Ren J."/>
            <person name="Wang M."/>
            <person name="Xu W."/>
            <person name="Wang J."/>
            <person name="Lu Y."/>
            <person name="Du Q."/>
            <person name="Sun Z."/>
        </authorList>
    </citation>
    <scope>NUCLEOTIDE SEQUENCE [LARGE SCALE GENOMIC DNA]</scope>
    <source>
        <strain evidence="2 3">D1-5</strain>
    </source>
</reference>
<accession>A0A0A2W5W0</accession>
<organism evidence="2 3">
    <name type="scientific">Beauveria bassiana D1-5</name>
    <dbReference type="NCBI Taxonomy" id="1245745"/>
    <lineage>
        <taxon>Eukaryota</taxon>
        <taxon>Fungi</taxon>
        <taxon>Dikarya</taxon>
        <taxon>Ascomycota</taxon>
        <taxon>Pezizomycotina</taxon>
        <taxon>Sordariomycetes</taxon>
        <taxon>Hypocreomycetidae</taxon>
        <taxon>Hypocreales</taxon>
        <taxon>Cordycipitaceae</taxon>
        <taxon>Beauveria</taxon>
    </lineage>
</organism>
<feature type="signal peptide" evidence="1">
    <location>
        <begin position="1"/>
        <end position="20"/>
    </location>
</feature>
<dbReference type="AlphaFoldDB" id="A0A0A2W5W0"/>
<protein>
    <submittedName>
        <fullName evidence="2">Harpin hrpN</fullName>
    </submittedName>
</protein>
<dbReference type="EMBL" id="ANFO01000022">
    <property type="protein sequence ID" value="KGQ13825.1"/>
    <property type="molecule type" value="Genomic_DNA"/>
</dbReference>
<sequence length="358" mass="37051">MKPSILLLLALAFVLSGCATRNDNGCDSVACRPLSDSHHLTIWWPNDMRNGVQDYTQMPMALNATPEGMAANLLKNVGDQMVNDIASRLTNLLFSGGMNGNNNNTFMSPQSQGGASMGNTLAMSNMQQMLQQVIQQMGVNSQNTPFNSLAGAGNMNAFNSGMSNGLQSPSTGIGLVQLPISTTSANSANSFNQLGNSMGSQLGSKMGLQALDDVKSDTSGLSAMLGGGGKVDGGSKETRAEIGKFMDQHPEIYGKPQSAGAGMPGLVHIGKGPSSWEDALKNSKPLSGDSLKAFQSAKNDLKTSMVGGSIPGSATTPGNGSSSLLMNADAQLFNGNIIKDALKHHHGALMNLASAALA</sequence>
<feature type="chain" id="PRO_5002007075" evidence="1">
    <location>
        <begin position="21"/>
        <end position="358"/>
    </location>
</feature>
<dbReference type="InterPro" id="IPR048207">
    <property type="entry name" value="HprT-like"/>
</dbReference>
<gene>
    <name evidence="2" type="ORF">BBAD15_g206</name>
</gene>
<name>A0A0A2W5W0_BEABA</name>
<dbReference type="Proteomes" id="UP000030106">
    <property type="component" value="Unassembled WGS sequence"/>
</dbReference>